<dbReference type="GO" id="GO:0005886">
    <property type="term" value="C:plasma membrane"/>
    <property type="evidence" value="ECO:0007669"/>
    <property type="project" value="UniProtKB-SubCell"/>
</dbReference>
<evidence type="ECO:0000313" key="10">
    <source>
        <dbReference type="EMBL" id="QOY53178.1"/>
    </source>
</evidence>
<feature type="transmembrane region" description="Helical" evidence="8">
    <location>
        <begin position="30"/>
        <end position="51"/>
    </location>
</feature>
<feature type="transmembrane region" description="Helical" evidence="8">
    <location>
        <begin position="156"/>
        <end position="179"/>
    </location>
</feature>
<dbReference type="InterPro" id="IPR001750">
    <property type="entry name" value="ND/Mrp_TM"/>
</dbReference>
<evidence type="ECO:0000256" key="3">
    <source>
        <dbReference type="ARBA" id="ARBA00022692"/>
    </source>
</evidence>
<dbReference type="EMBL" id="CP054492">
    <property type="protein sequence ID" value="QOY53178.1"/>
    <property type="molecule type" value="Genomic_DNA"/>
</dbReference>
<feature type="transmembrane region" description="Helical" evidence="8">
    <location>
        <begin position="103"/>
        <end position="121"/>
    </location>
</feature>
<keyword evidence="2" id="KW-1003">Cell membrane</keyword>
<keyword evidence="4 8" id="KW-1133">Transmembrane helix</keyword>
<dbReference type="GO" id="GO:0016491">
    <property type="term" value="F:oxidoreductase activity"/>
    <property type="evidence" value="ECO:0007669"/>
    <property type="project" value="UniProtKB-KW"/>
</dbReference>
<dbReference type="PRINTS" id="PR01434">
    <property type="entry name" value="NADHDHGNASE5"/>
</dbReference>
<evidence type="ECO:0000256" key="8">
    <source>
        <dbReference type="SAM" id="Phobius"/>
    </source>
</evidence>
<sequence>MILLESLLFLSVGLPLLILYMLIVKKMHSIALYLAPWAAIPALMAAIFITPDTIEWNLPWLLLGSKVGLDPTGKVFLLLAGLLWTVAGIYAKIYFPDIDKQIRFYRFFLLAMVGNFSLILAQDLVSFYFGFTLMSFASYVLVVFKGDTVAFKAGIVYIALVVIGEVILFAALLMATKAADTTTFEAVRQSLTNAPNKDMIILLALVGFGIKTGLIGLHMWLPLAYRAAPTPASAVLSGTMIKAGLLGWLRLLPLGEIALPDWGAGVVILGLATAFYGVAIGLTQRNPKTLLAYSSISQMGIITISIGLGMFAPQAWPIILPGIAFYALHHGLSKGALFLGVGLSGSNHHLQRHWIWFGLWLPALALAGAPLTSGMMAKYLIKSYAFYAPTPWDWLLPILLSASAVATALLMARLLYLLRPAAIPFGSVPVAGLVWPWIVLLLAIIVVPLLSPSLEHIGKMELVGSLWPLLLSFFIFVAVLKTDIFRFLQPVPAGDVLVLLQHTLQLLQSMIKHFSKVQLYFMKMKRFSKLGIAIVWKDIITITKKNESFFTNWETSVSFVVVLMLVTSILAMIS</sequence>
<dbReference type="PANTHER" id="PTHR42682">
    <property type="entry name" value="HYDROGENASE-4 COMPONENT F"/>
    <property type="match status" value="1"/>
</dbReference>
<gene>
    <name evidence="10" type="ORF">HUE88_05725</name>
</gene>
<feature type="transmembrane region" description="Helical" evidence="8">
    <location>
        <begin position="71"/>
        <end position="91"/>
    </location>
</feature>
<dbReference type="PANTHER" id="PTHR42682:SF4">
    <property type="entry name" value="NADH-UBIQUINONE_PLASTOQUINONE"/>
    <property type="match status" value="1"/>
</dbReference>
<dbReference type="RefSeq" id="WP_194371991.1">
    <property type="nucleotide sequence ID" value="NZ_CP054492.1"/>
</dbReference>
<evidence type="ECO:0000256" key="4">
    <source>
        <dbReference type="ARBA" id="ARBA00022989"/>
    </source>
</evidence>
<keyword evidence="3 7" id="KW-0812">Transmembrane</keyword>
<feature type="transmembrane region" description="Helical" evidence="8">
    <location>
        <begin position="6"/>
        <end position="23"/>
    </location>
</feature>
<feature type="domain" description="NADH:quinone oxidoreductase/Mrp antiporter transmembrane" evidence="9">
    <location>
        <begin position="121"/>
        <end position="389"/>
    </location>
</feature>
<keyword evidence="10" id="KW-0830">Ubiquinone</keyword>
<evidence type="ECO:0000256" key="7">
    <source>
        <dbReference type="RuleBase" id="RU000320"/>
    </source>
</evidence>
<proteinExistence type="predicted"/>
<name>A0A7S7LYF5_9BACT</name>
<evidence type="ECO:0000313" key="11">
    <source>
        <dbReference type="Proteomes" id="UP000593994"/>
    </source>
</evidence>
<accession>A0A7S7LYF5</accession>
<feature type="transmembrane region" description="Helical" evidence="8">
    <location>
        <begin position="462"/>
        <end position="480"/>
    </location>
</feature>
<keyword evidence="11" id="KW-1185">Reference proteome</keyword>
<comment type="subcellular location">
    <subcellularLocation>
        <location evidence="1">Cell membrane</location>
        <topology evidence="1">Multi-pass membrane protein</topology>
    </subcellularLocation>
    <subcellularLocation>
        <location evidence="7">Membrane</location>
        <topology evidence="7">Multi-pass membrane protein</topology>
    </subcellularLocation>
</comment>
<keyword evidence="6 8" id="KW-0472">Membrane</keyword>
<dbReference type="Proteomes" id="UP000593994">
    <property type="component" value="Chromosome"/>
</dbReference>
<dbReference type="AlphaFoldDB" id="A0A7S7LYF5"/>
<evidence type="ECO:0000256" key="5">
    <source>
        <dbReference type="ARBA" id="ARBA00023002"/>
    </source>
</evidence>
<evidence type="ECO:0000256" key="6">
    <source>
        <dbReference type="ARBA" id="ARBA00023136"/>
    </source>
</evidence>
<reference evidence="10 11" key="1">
    <citation type="submission" date="2020-05" db="EMBL/GenBank/DDBJ databases">
        <title>Sulfurimonas marisnigri, sp. nov., and Sulfurimonas baltica, sp. nov., manganese oxide reducing chemolithoautotrophs of the class Epsilonproteobacteria isolated from the pelagic redoxclines of the Black and Baltic Seas and emended description of the genus Sulfurimonas.</title>
        <authorList>
            <person name="Henkel J.V."/>
            <person name="Laudan C."/>
            <person name="Werner J."/>
            <person name="Neu T."/>
            <person name="Plewe S."/>
            <person name="Sproer C."/>
            <person name="Bunk B."/>
            <person name="Schulz-Vogt H.N."/>
        </authorList>
    </citation>
    <scope>NUCLEOTIDE SEQUENCE [LARGE SCALE GENOMIC DNA]</scope>
    <source>
        <strain evidence="10 11">GD2</strain>
    </source>
</reference>
<protein>
    <submittedName>
        <fullName evidence="10">NADH-ubiquinone oxidoreductase</fullName>
    </submittedName>
</protein>
<evidence type="ECO:0000259" key="9">
    <source>
        <dbReference type="Pfam" id="PF00361"/>
    </source>
</evidence>
<feature type="transmembrane region" description="Helical" evidence="8">
    <location>
        <begin position="354"/>
        <end position="374"/>
    </location>
</feature>
<feature type="transmembrane region" description="Helical" evidence="8">
    <location>
        <begin position="318"/>
        <end position="342"/>
    </location>
</feature>
<dbReference type="Pfam" id="PF00361">
    <property type="entry name" value="Proton_antipo_M"/>
    <property type="match status" value="1"/>
</dbReference>
<feature type="transmembrane region" description="Helical" evidence="8">
    <location>
        <begin position="555"/>
        <end position="573"/>
    </location>
</feature>
<dbReference type="InterPro" id="IPR052175">
    <property type="entry name" value="ComplexI-like_HydComp"/>
</dbReference>
<feature type="transmembrane region" description="Helical" evidence="8">
    <location>
        <begin position="428"/>
        <end position="450"/>
    </location>
</feature>
<feature type="transmembrane region" description="Helical" evidence="8">
    <location>
        <begin position="394"/>
        <end position="416"/>
    </location>
</feature>
<keyword evidence="5" id="KW-0560">Oxidoreductase</keyword>
<feature type="transmembrane region" description="Helical" evidence="8">
    <location>
        <begin position="199"/>
        <end position="221"/>
    </location>
</feature>
<organism evidence="10 11">
    <name type="scientific">Candidatus Sulfurimonas baltica</name>
    <dbReference type="NCBI Taxonomy" id="2740404"/>
    <lineage>
        <taxon>Bacteria</taxon>
        <taxon>Pseudomonadati</taxon>
        <taxon>Campylobacterota</taxon>
        <taxon>Epsilonproteobacteria</taxon>
        <taxon>Campylobacterales</taxon>
        <taxon>Sulfurimonadaceae</taxon>
        <taxon>Sulfurimonas</taxon>
    </lineage>
</organism>
<feature type="transmembrane region" description="Helical" evidence="8">
    <location>
        <begin position="263"/>
        <end position="283"/>
    </location>
</feature>
<evidence type="ECO:0000256" key="2">
    <source>
        <dbReference type="ARBA" id="ARBA00022475"/>
    </source>
</evidence>
<feature type="transmembrane region" description="Helical" evidence="8">
    <location>
        <begin position="127"/>
        <end position="144"/>
    </location>
</feature>
<feature type="transmembrane region" description="Helical" evidence="8">
    <location>
        <begin position="233"/>
        <end position="251"/>
    </location>
</feature>
<feature type="transmembrane region" description="Helical" evidence="8">
    <location>
        <begin position="290"/>
        <end position="312"/>
    </location>
</feature>
<evidence type="ECO:0000256" key="1">
    <source>
        <dbReference type="ARBA" id="ARBA00004651"/>
    </source>
</evidence>
<dbReference type="KEGG" id="sbal:HUE88_05725"/>